<dbReference type="Gene3D" id="3.30.40.10">
    <property type="entry name" value="Zinc/RING finger domain, C3HC4 (zinc finger)"/>
    <property type="match status" value="1"/>
</dbReference>
<evidence type="ECO:0000256" key="3">
    <source>
        <dbReference type="ARBA" id="ARBA00022833"/>
    </source>
</evidence>
<name>A0A0N5CRW1_THECL</name>
<dbReference type="InterPro" id="IPR047153">
    <property type="entry name" value="TRIM45/56/19-like"/>
</dbReference>
<feature type="domain" description="RING-type" evidence="5">
    <location>
        <begin position="26"/>
        <end position="68"/>
    </location>
</feature>
<keyword evidence="7" id="KW-1185">Reference proteome</keyword>
<evidence type="ECO:0000313" key="7">
    <source>
        <dbReference type="Proteomes" id="UP000276776"/>
    </source>
</evidence>
<gene>
    <name evidence="6" type="ORF">TCLT_LOCUS2962</name>
</gene>
<evidence type="ECO:0000256" key="2">
    <source>
        <dbReference type="ARBA" id="ARBA00022771"/>
    </source>
</evidence>
<organism evidence="8">
    <name type="scientific">Thelazia callipaeda</name>
    <name type="common">Oriental eyeworm</name>
    <name type="synonym">Parasitic nematode</name>
    <dbReference type="NCBI Taxonomy" id="103827"/>
    <lineage>
        <taxon>Eukaryota</taxon>
        <taxon>Metazoa</taxon>
        <taxon>Ecdysozoa</taxon>
        <taxon>Nematoda</taxon>
        <taxon>Chromadorea</taxon>
        <taxon>Rhabditida</taxon>
        <taxon>Spirurina</taxon>
        <taxon>Spiruromorpha</taxon>
        <taxon>Thelazioidea</taxon>
        <taxon>Thelaziidae</taxon>
        <taxon>Thelazia</taxon>
    </lineage>
</organism>
<evidence type="ECO:0000313" key="6">
    <source>
        <dbReference type="EMBL" id="VDM99190.1"/>
    </source>
</evidence>
<dbReference type="PROSITE" id="PS00518">
    <property type="entry name" value="ZF_RING_1"/>
    <property type="match status" value="1"/>
</dbReference>
<dbReference type="Pfam" id="PF13445">
    <property type="entry name" value="zf-RING_UBOX"/>
    <property type="match status" value="1"/>
</dbReference>
<evidence type="ECO:0000256" key="4">
    <source>
        <dbReference type="PROSITE-ProRule" id="PRU00175"/>
    </source>
</evidence>
<dbReference type="SUPFAM" id="SSF57850">
    <property type="entry name" value="RING/U-box"/>
    <property type="match status" value="1"/>
</dbReference>
<dbReference type="EMBL" id="UYYF01000838">
    <property type="protein sequence ID" value="VDM99190.1"/>
    <property type="molecule type" value="Genomic_DNA"/>
</dbReference>
<dbReference type="PANTHER" id="PTHR25462:SF291">
    <property type="entry name" value="E3 UBIQUITIN-PROTEIN LIGASE TRIM45"/>
    <property type="match status" value="1"/>
</dbReference>
<dbReference type="InterPro" id="IPR001841">
    <property type="entry name" value="Znf_RING"/>
</dbReference>
<keyword evidence="1" id="KW-0479">Metal-binding</keyword>
<dbReference type="InterPro" id="IPR017907">
    <property type="entry name" value="Znf_RING_CS"/>
</dbReference>
<dbReference type="GO" id="GO:0061630">
    <property type="term" value="F:ubiquitin protein ligase activity"/>
    <property type="evidence" value="ECO:0007669"/>
    <property type="project" value="TreeGrafter"/>
</dbReference>
<dbReference type="OMA" id="KELDCTH"/>
<dbReference type="InterPro" id="IPR013083">
    <property type="entry name" value="Znf_RING/FYVE/PHD"/>
</dbReference>
<dbReference type="InterPro" id="IPR027370">
    <property type="entry name" value="Znf-RING_euk"/>
</dbReference>
<dbReference type="PANTHER" id="PTHR25462">
    <property type="entry name" value="BONUS, ISOFORM C-RELATED"/>
    <property type="match status" value="1"/>
</dbReference>
<dbReference type="PROSITE" id="PS50089">
    <property type="entry name" value="ZF_RING_2"/>
    <property type="match status" value="1"/>
</dbReference>
<dbReference type="OrthoDB" id="5874849at2759"/>
<dbReference type="SMART" id="SM00184">
    <property type="entry name" value="RING"/>
    <property type="match status" value="1"/>
</dbReference>
<evidence type="ECO:0000259" key="5">
    <source>
        <dbReference type="PROSITE" id="PS50089"/>
    </source>
</evidence>
<sequence>MCEPTLTGSFGLAPTPPPLNEQVVKCPLCLEPYREPKVLACFHSFCKSCLERQIDGNCAEKIVCPQCRVETQLSIQLGINNC</sequence>
<accession>A0A0N5CRW1</accession>
<dbReference type="Proteomes" id="UP000276776">
    <property type="component" value="Unassembled WGS sequence"/>
</dbReference>
<evidence type="ECO:0000313" key="8">
    <source>
        <dbReference type="WBParaSite" id="TCLT_0000296101-mRNA-1"/>
    </source>
</evidence>
<protein>
    <submittedName>
        <fullName evidence="8">RING-type domain-containing protein</fullName>
    </submittedName>
</protein>
<keyword evidence="3" id="KW-0862">Zinc</keyword>
<dbReference type="WBParaSite" id="TCLT_0000296101-mRNA-1">
    <property type="protein sequence ID" value="TCLT_0000296101-mRNA-1"/>
    <property type="gene ID" value="TCLT_0000296101"/>
</dbReference>
<proteinExistence type="predicted"/>
<dbReference type="STRING" id="103827.A0A0N5CRW1"/>
<reference evidence="8" key="1">
    <citation type="submission" date="2017-02" db="UniProtKB">
        <authorList>
            <consortium name="WormBaseParasite"/>
        </authorList>
    </citation>
    <scope>IDENTIFICATION</scope>
</reference>
<dbReference type="AlphaFoldDB" id="A0A0N5CRW1"/>
<evidence type="ECO:0000256" key="1">
    <source>
        <dbReference type="ARBA" id="ARBA00022723"/>
    </source>
</evidence>
<reference evidence="6 7" key="2">
    <citation type="submission" date="2018-11" db="EMBL/GenBank/DDBJ databases">
        <authorList>
            <consortium name="Pathogen Informatics"/>
        </authorList>
    </citation>
    <scope>NUCLEOTIDE SEQUENCE [LARGE SCALE GENOMIC DNA]</scope>
</reference>
<keyword evidence="2 4" id="KW-0863">Zinc-finger</keyword>
<dbReference type="GO" id="GO:0008270">
    <property type="term" value="F:zinc ion binding"/>
    <property type="evidence" value="ECO:0007669"/>
    <property type="project" value="UniProtKB-KW"/>
</dbReference>